<accession>A0AAD5MWI4</accession>
<comment type="caution">
    <text evidence="1">The sequence shown here is derived from an EMBL/GenBank/DDBJ whole genome shotgun (WGS) entry which is preliminary data.</text>
</comment>
<organism evidence="1 2">
    <name type="scientific">Parelaphostrongylus tenuis</name>
    <name type="common">Meningeal worm</name>
    <dbReference type="NCBI Taxonomy" id="148309"/>
    <lineage>
        <taxon>Eukaryota</taxon>
        <taxon>Metazoa</taxon>
        <taxon>Ecdysozoa</taxon>
        <taxon>Nematoda</taxon>
        <taxon>Chromadorea</taxon>
        <taxon>Rhabditida</taxon>
        <taxon>Rhabditina</taxon>
        <taxon>Rhabditomorpha</taxon>
        <taxon>Strongyloidea</taxon>
        <taxon>Metastrongylidae</taxon>
        <taxon>Parelaphostrongylus</taxon>
    </lineage>
</organism>
<dbReference type="EMBL" id="JAHQIW010004860">
    <property type="protein sequence ID" value="KAJ1364058.1"/>
    <property type="molecule type" value="Genomic_DNA"/>
</dbReference>
<sequence length="96" mass="11152">MELTSEQIRLLMMHEWLLDSNAMVASERINLACLSHQFHAYGIDLLPEKWQKMLEVEEEYFDYLFCLCSGVIGSRVNQAPHVECRLESKPSSACRM</sequence>
<dbReference type="Proteomes" id="UP001196413">
    <property type="component" value="Unassembled WGS sequence"/>
</dbReference>
<name>A0AAD5MWI4_PARTN</name>
<protein>
    <submittedName>
        <fullName evidence="1">Uncharacterized protein</fullName>
    </submittedName>
</protein>
<evidence type="ECO:0000313" key="1">
    <source>
        <dbReference type="EMBL" id="KAJ1364058.1"/>
    </source>
</evidence>
<keyword evidence="2" id="KW-1185">Reference proteome</keyword>
<reference evidence="1" key="1">
    <citation type="submission" date="2021-06" db="EMBL/GenBank/DDBJ databases">
        <title>Parelaphostrongylus tenuis whole genome reference sequence.</title>
        <authorList>
            <person name="Garwood T.J."/>
            <person name="Larsen P.A."/>
            <person name="Fountain-Jones N.M."/>
            <person name="Garbe J.R."/>
            <person name="Macchietto M.G."/>
            <person name="Kania S.A."/>
            <person name="Gerhold R.W."/>
            <person name="Richards J.E."/>
            <person name="Wolf T.M."/>
        </authorList>
    </citation>
    <scope>NUCLEOTIDE SEQUENCE</scope>
    <source>
        <strain evidence="1">MNPRO001-30</strain>
        <tissue evidence="1">Meninges</tissue>
    </source>
</reference>
<proteinExistence type="predicted"/>
<evidence type="ECO:0000313" key="2">
    <source>
        <dbReference type="Proteomes" id="UP001196413"/>
    </source>
</evidence>
<dbReference type="AlphaFoldDB" id="A0AAD5MWI4"/>
<gene>
    <name evidence="1" type="ORF">KIN20_024052</name>
</gene>